<evidence type="ECO:0000256" key="2">
    <source>
        <dbReference type="ARBA" id="ARBA00022723"/>
    </source>
</evidence>
<name>A0A345PIZ1_9BACI</name>
<dbReference type="OrthoDB" id="9805307at2"/>
<keyword evidence="5" id="KW-1185">Reference proteome</keyword>
<keyword evidence="2" id="KW-0479">Metal-binding</keyword>
<dbReference type="AlphaFoldDB" id="A0A345PIZ1"/>
<dbReference type="PANTHER" id="PTHR42796:SF4">
    <property type="entry name" value="FUMARYLACETOACETATE HYDROLASE DOMAIN-CONTAINING PROTEIN 2A"/>
    <property type="match status" value="1"/>
</dbReference>
<proteinExistence type="inferred from homology"/>
<dbReference type="GO" id="GO:0016853">
    <property type="term" value="F:isomerase activity"/>
    <property type="evidence" value="ECO:0007669"/>
    <property type="project" value="UniProtKB-ARBA"/>
</dbReference>
<dbReference type="GO" id="GO:0016787">
    <property type="term" value="F:hydrolase activity"/>
    <property type="evidence" value="ECO:0007669"/>
    <property type="project" value="UniProtKB-KW"/>
</dbReference>
<dbReference type="GO" id="GO:0046872">
    <property type="term" value="F:metal ion binding"/>
    <property type="evidence" value="ECO:0007669"/>
    <property type="project" value="UniProtKB-KW"/>
</dbReference>
<gene>
    <name evidence="4" type="ORF">CUC15_14015</name>
</gene>
<evidence type="ECO:0000259" key="3">
    <source>
        <dbReference type="Pfam" id="PF01557"/>
    </source>
</evidence>
<comment type="similarity">
    <text evidence="1">Belongs to the FAH family.</text>
</comment>
<dbReference type="PANTHER" id="PTHR42796">
    <property type="entry name" value="FUMARYLACETOACETATE HYDROLASE DOMAIN-CONTAINING PROTEIN 2A-RELATED"/>
    <property type="match status" value="1"/>
</dbReference>
<feature type="domain" description="Fumarylacetoacetase-like C-terminal" evidence="3">
    <location>
        <begin position="103"/>
        <end position="308"/>
    </location>
</feature>
<dbReference type="EMBL" id="CP024848">
    <property type="protein sequence ID" value="AXI09971.1"/>
    <property type="molecule type" value="Genomic_DNA"/>
</dbReference>
<dbReference type="Gene3D" id="3.90.850.10">
    <property type="entry name" value="Fumarylacetoacetase-like, C-terminal domain"/>
    <property type="match status" value="1"/>
</dbReference>
<dbReference type="FunFam" id="3.90.850.10:FF:000002">
    <property type="entry name" value="2-hydroxyhepta-2,4-diene-1,7-dioate isomerase"/>
    <property type="match status" value="1"/>
</dbReference>
<dbReference type="InterPro" id="IPR051121">
    <property type="entry name" value="FAH"/>
</dbReference>
<keyword evidence="4" id="KW-0378">Hydrolase</keyword>
<organism evidence="4 5">
    <name type="scientific">Oceanobacillus zhaokaii</name>
    <dbReference type="NCBI Taxonomy" id="2052660"/>
    <lineage>
        <taxon>Bacteria</taxon>
        <taxon>Bacillati</taxon>
        <taxon>Bacillota</taxon>
        <taxon>Bacilli</taxon>
        <taxon>Bacillales</taxon>
        <taxon>Bacillaceae</taxon>
        <taxon>Oceanobacillus</taxon>
    </lineage>
</organism>
<dbReference type="InterPro" id="IPR011234">
    <property type="entry name" value="Fumarylacetoacetase-like_C"/>
</dbReference>
<dbReference type="RefSeq" id="WP_114917258.1">
    <property type="nucleotide sequence ID" value="NZ_CP024848.1"/>
</dbReference>
<reference evidence="5" key="1">
    <citation type="submission" date="2017-11" db="EMBL/GenBank/DDBJ databases">
        <authorList>
            <person name="Zhu W."/>
        </authorList>
    </citation>
    <scope>NUCLEOTIDE SEQUENCE [LARGE SCALE GENOMIC DNA]</scope>
    <source>
        <strain evidence="5">160</strain>
    </source>
</reference>
<sequence length="311" mass="34430">MKLVSYRTKSNSGNYRIGAIHGEFVLDIQAAYQAFLLSKKEEQLVDELDTILPAEPSRFFAIGLPAIEKAEEACRYILNKKDELESLKLEDINLGTPISSPGKIICVGKNYADHVAEMQSDIPEYPVLFAKFNNALIGPEDAIETSDVTKKLDYEVELALVIGKEATKVKREEALSYIAGYTIGNDTSARDLQKRTPQWLQGKTLDRCTPIGPWVVTGDEISEPGNLAIRSFVNGMERQSSNTSHLIFDIPFLVEFISNLITLNPGDIILTGTPDGVGFAMDPPQFLKDGDVVALEIEKIGRMENKVVHIK</sequence>
<dbReference type="KEGG" id="ocn:CUC15_14015"/>
<accession>A0A345PIZ1</accession>
<evidence type="ECO:0000256" key="1">
    <source>
        <dbReference type="ARBA" id="ARBA00010211"/>
    </source>
</evidence>
<dbReference type="Proteomes" id="UP000253908">
    <property type="component" value="Chromosome"/>
</dbReference>
<evidence type="ECO:0000313" key="4">
    <source>
        <dbReference type="EMBL" id="AXI09971.1"/>
    </source>
</evidence>
<protein>
    <submittedName>
        <fullName evidence="4">FAA hydrolase family protein</fullName>
    </submittedName>
</protein>
<dbReference type="SUPFAM" id="SSF56529">
    <property type="entry name" value="FAH"/>
    <property type="match status" value="1"/>
</dbReference>
<evidence type="ECO:0000313" key="5">
    <source>
        <dbReference type="Proteomes" id="UP000253908"/>
    </source>
</evidence>
<dbReference type="InterPro" id="IPR036663">
    <property type="entry name" value="Fumarylacetoacetase_C_sf"/>
</dbReference>
<dbReference type="GO" id="GO:0019752">
    <property type="term" value="P:carboxylic acid metabolic process"/>
    <property type="evidence" value="ECO:0007669"/>
    <property type="project" value="UniProtKB-ARBA"/>
</dbReference>
<dbReference type="Pfam" id="PF01557">
    <property type="entry name" value="FAA_hydrolase"/>
    <property type="match status" value="1"/>
</dbReference>